<dbReference type="InterPro" id="IPR001162">
    <property type="entry name" value="UvrC_RNase_H_dom"/>
</dbReference>
<dbReference type="PROSITE" id="PS50164">
    <property type="entry name" value="GIY_YIG"/>
    <property type="match status" value="1"/>
</dbReference>
<dbReference type="Pfam" id="PF08459">
    <property type="entry name" value="UvrC_RNaseH_dom"/>
    <property type="match status" value="1"/>
</dbReference>
<dbReference type="FunFam" id="1.10.150.20:FF:000005">
    <property type="entry name" value="UvrABC system protein C"/>
    <property type="match status" value="1"/>
</dbReference>
<dbReference type="RefSeq" id="WP_173211655.1">
    <property type="nucleotide sequence ID" value="NZ_CP053697.2"/>
</dbReference>
<dbReference type="Pfam" id="PF22920">
    <property type="entry name" value="UvrC_RNaseH"/>
    <property type="match status" value="1"/>
</dbReference>
<dbReference type="GO" id="GO:0009380">
    <property type="term" value="C:excinuclease repair complex"/>
    <property type="evidence" value="ECO:0007669"/>
    <property type="project" value="InterPro"/>
</dbReference>
<dbReference type="PROSITE" id="PS50165">
    <property type="entry name" value="UVRC"/>
    <property type="match status" value="1"/>
</dbReference>
<dbReference type="FunFam" id="3.30.420.340:FF:000001">
    <property type="entry name" value="UvrABC system protein C"/>
    <property type="match status" value="1"/>
</dbReference>
<feature type="domain" description="GIY-YIG" evidence="15">
    <location>
        <begin position="16"/>
        <end position="94"/>
    </location>
</feature>
<evidence type="ECO:0000256" key="4">
    <source>
        <dbReference type="ARBA" id="ARBA00022769"/>
    </source>
</evidence>
<dbReference type="GO" id="GO:0006289">
    <property type="term" value="P:nucleotide-excision repair"/>
    <property type="evidence" value="ECO:0007669"/>
    <property type="project" value="UniProtKB-UniRule"/>
</dbReference>
<gene>
    <name evidence="13 17" type="primary">uvrC</name>
    <name evidence="17" type="ORF">HNE05_08685</name>
</gene>
<comment type="subunit">
    <text evidence="10 13">Interacts with UvrB in an incision complex.</text>
</comment>
<accession>A0A6M8FP12</accession>
<dbReference type="InterPro" id="IPR035901">
    <property type="entry name" value="GIY-YIG_endonuc_sf"/>
</dbReference>
<dbReference type="Gene3D" id="3.40.1440.10">
    <property type="entry name" value="GIY-YIG endonuclease"/>
    <property type="match status" value="1"/>
</dbReference>
<keyword evidence="6 13" id="KW-0234">DNA repair</keyword>
<organism evidence="17 18">
    <name type="scientific">Aquipseudomonas campi</name>
    <dbReference type="NCBI Taxonomy" id="2731681"/>
    <lineage>
        <taxon>Bacteria</taxon>
        <taxon>Pseudomonadati</taxon>
        <taxon>Pseudomonadota</taxon>
        <taxon>Gammaproteobacteria</taxon>
        <taxon>Pseudomonadales</taxon>
        <taxon>Pseudomonadaceae</taxon>
        <taxon>Aquipseudomonas</taxon>
    </lineage>
</organism>
<dbReference type="EMBL" id="CP053697">
    <property type="protein sequence ID" value="QKE65700.1"/>
    <property type="molecule type" value="Genomic_DNA"/>
</dbReference>
<dbReference type="InterPro" id="IPR036876">
    <property type="entry name" value="UVR_dom_sf"/>
</dbReference>
<keyword evidence="3 13" id="KW-0227">DNA damage</keyword>
<evidence type="ECO:0000256" key="1">
    <source>
        <dbReference type="ARBA" id="ARBA00004496"/>
    </source>
</evidence>
<evidence type="ECO:0000256" key="11">
    <source>
        <dbReference type="ARBA" id="ARBA00067419"/>
    </source>
</evidence>
<dbReference type="Proteomes" id="UP000501379">
    <property type="component" value="Chromosome"/>
</dbReference>
<evidence type="ECO:0000256" key="5">
    <source>
        <dbReference type="ARBA" id="ARBA00022881"/>
    </source>
</evidence>
<dbReference type="SUPFAM" id="SSF47781">
    <property type="entry name" value="RuvA domain 2-like"/>
    <property type="match status" value="1"/>
</dbReference>
<evidence type="ECO:0000259" key="14">
    <source>
        <dbReference type="PROSITE" id="PS50151"/>
    </source>
</evidence>
<evidence type="ECO:0000256" key="3">
    <source>
        <dbReference type="ARBA" id="ARBA00022763"/>
    </source>
</evidence>
<evidence type="ECO:0000256" key="8">
    <source>
        <dbReference type="ARBA" id="ARBA00059452"/>
    </source>
</evidence>
<dbReference type="PANTHER" id="PTHR30562">
    <property type="entry name" value="UVRC/OXIDOREDUCTASE"/>
    <property type="match status" value="1"/>
</dbReference>
<dbReference type="GO" id="GO:0009432">
    <property type="term" value="P:SOS response"/>
    <property type="evidence" value="ECO:0007669"/>
    <property type="project" value="UniProtKB-UniRule"/>
</dbReference>
<dbReference type="InterPro" id="IPR000305">
    <property type="entry name" value="GIY-YIG_endonuc"/>
</dbReference>
<evidence type="ECO:0000259" key="16">
    <source>
        <dbReference type="PROSITE" id="PS50165"/>
    </source>
</evidence>
<dbReference type="NCBIfam" id="NF001824">
    <property type="entry name" value="PRK00558.1-5"/>
    <property type="match status" value="1"/>
</dbReference>
<dbReference type="InterPro" id="IPR038476">
    <property type="entry name" value="UvrC_RNase_H_dom_sf"/>
</dbReference>
<comment type="function">
    <text evidence="8 13">The UvrABC repair system catalyzes the recognition and processing of DNA lesions. UvrC both incises the 5' and 3' sides of the lesion. The N-terminal half is responsible for the 3' incision and the C-terminal half is responsible for the 5' incision.</text>
</comment>
<dbReference type="HAMAP" id="MF_00203">
    <property type="entry name" value="UvrC"/>
    <property type="match status" value="1"/>
</dbReference>
<feature type="domain" description="UVR" evidence="14">
    <location>
        <begin position="203"/>
        <end position="238"/>
    </location>
</feature>
<keyword evidence="18" id="KW-1185">Reference proteome</keyword>
<dbReference type="Gene3D" id="3.30.420.340">
    <property type="entry name" value="UvrC, RNAse H endonuclease domain"/>
    <property type="match status" value="1"/>
</dbReference>
<dbReference type="SUPFAM" id="SSF46600">
    <property type="entry name" value="C-terminal UvrC-binding domain of UvrB"/>
    <property type="match status" value="1"/>
</dbReference>
<keyword evidence="17" id="KW-0378">Hydrolase</keyword>
<keyword evidence="4 13" id="KW-0228">DNA excision</keyword>
<comment type="subcellular location">
    <subcellularLocation>
        <location evidence="1 13">Cytoplasm</location>
    </subcellularLocation>
</comment>
<dbReference type="SMART" id="SM00278">
    <property type="entry name" value="HhH1"/>
    <property type="match status" value="2"/>
</dbReference>
<dbReference type="GO" id="GO:0005737">
    <property type="term" value="C:cytoplasm"/>
    <property type="evidence" value="ECO:0007669"/>
    <property type="project" value="UniProtKB-SubCell"/>
</dbReference>
<dbReference type="AlphaFoldDB" id="A0A6M8FP12"/>
<evidence type="ECO:0000256" key="2">
    <source>
        <dbReference type="ARBA" id="ARBA00022490"/>
    </source>
</evidence>
<dbReference type="Pfam" id="PF01541">
    <property type="entry name" value="GIY-YIG"/>
    <property type="match status" value="1"/>
</dbReference>
<dbReference type="FunFam" id="3.40.1440.10:FF:000001">
    <property type="entry name" value="UvrABC system protein C"/>
    <property type="match status" value="1"/>
</dbReference>
<keyword evidence="5 13" id="KW-0267">Excision nuclease</keyword>
<feature type="domain" description="UvrC family homology region profile" evidence="16">
    <location>
        <begin position="253"/>
        <end position="479"/>
    </location>
</feature>
<dbReference type="InterPro" id="IPR003583">
    <property type="entry name" value="Hlx-hairpin-Hlx_DNA-bd_motif"/>
</dbReference>
<dbReference type="Pfam" id="PF02151">
    <property type="entry name" value="UVR"/>
    <property type="match status" value="1"/>
</dbReference>
<dbReference type="GO" id="GO:0009381">
    <property type="term" value="F:excinuclease ABC activity"/>
    <property type="evidence" value="ECO:0007669"/>
    <property type="project" value="UniProtKB-UniRule"/>
</dbReference>
<evidence type="ECO:0000313" key="17">
    <source>
        <dbReference type="EMBL" id="QKE65700.1"/>
    </source>
</evidence>
<dbReference type="Pfam" id="PF14520">
    <property type="entry name" value="HHH_5"/>
    <property type="match status" value="1"/>
</dbReference>
<evidence type="ECO:0000256" key="9">
    <source>
        <dbReference type="ARBA" id="ARBA00061531"/>
    </source>
</evidence>
<dbReference type="InterPro" id="IPR001943">
    <property type="entry name" value="UVR_dom"/>
</dbReference>
<comment type="similarity">
    <text evidence="9 13">Belongs to the UvrC family.</text>
</comment>
<dbReference type="NCBIfam" id="TIGR00194">
    <property type="entry name" value="uvrC"/>
    <property type="match status" value="1"/>
</dbReference>
<evidence type="ECO:0000256" key="13">
    <source>
        <dbReference type="HAMAP-Rule" id="MF_00203"/>
    </source>
</evidence>
<dbReference type="CDD" id="cd10434">
    <property type="entry name" value="GIY-YIG_UvrC_Cho"/>
    <property type="match status" value="1"/>
</dbReference>
<dbReference type="InterPro" id="IPR050066">
    <property type="entry name" value="UvrABC_protein_C"/>
</dbReference>
<keyword evidence="7 13" id="KW-0742">SOS response</keyword>
<evidence type="ECO:0000256" key="10">
    <source>
        <dbReference type="ARBA" id="ARBA00062841"/>
    </source>
</evidence>
<evidence type="ECO:0000256" key="6">
    <source>
        <dbReference type="ARBA" id="ARBA00023204"/>
    </source>
</evidence>
<dbReference type="InterPro" id="IPR010994">
    <property type="entry name" value="RuvA_2-like"/>
</dbReference>
<dbReference type="Gene3D" id="4.10.860.10">
    <property type="entry name" value="UVR domain"/>
    <property type="match status" value="1"/>
</dbReference>
<protein>
    <recommendedName>
        <fullName evidence="11 13">UvrABC system protein C</fullName>
        <shortName evidence="13">Protein UvrC</shortName>
    </recommendedName>
    <alternativeName>
        <fullName evidence="12 13">Excinuclease ABC subunit C</fullName>
    </alternativeName>
</protein>
<keyword evidence="2 13" id="KW-0963">Cytoplasm</keyword>
<dbReference type="InterPro" id="IPR004791">
    <property type="entry name" value="UvrC"/>
</dbReference>
<dbReference type="SUPFAM" id="SSF82771">
    <property type="entry name" value="GIY-YIG endonuclease"/>
    <property type="match status" value="1"/>
</dbReference>
<dbReference type="GO" id="GO:0003677">
    <property type="term" value="F:DNA binding"/>
    <property type="evidence" value="ECO:0007669"/>
    <property type="project" value="UniProtKB-UniRule"/>
</dbReference>
<name>A0A6M8FP12_9GAMM</name>
<evidence type="ECO:0000256" key="12">
    <source>
        <dbReference type="ARBA" id="ARBA00077138"/>
    </source>
</evidence>
<dbReference type="PANTHER" id="PTHR30562:SF1">
    <property type="entry name" value="UVRABC SYSTEM PROTEIN C"/>
    <property type="match status" value="1"/>
</dbReference>
<proteinExistence type="inferred from homology"/>
<reference evidence="17" key="1">
    <citation type="submission" date="2020-07" db="EMBL/GenBank/DDBJ databases">
        <title>Nitrate ammonifying Pseudomonas campi sp. nov. isolated from German agricultural grassland.</title>
        <authorList>
            <person name="Timsy T."/>
            <person name="Ulrich A."/>
            <person name="Spanner T."/>
            <person name="Foesel B."/>
            <person name="Kolb S."/>
            <person name="Horn M.A."/>
            <person name="Behrendt U."/>
        </authorList>
    </citation>
    <scope>NUCLEOTIDE SEQUENCE</scope>
    <source>
        <strain evidence="17">S1-A32-2</strain>
    </source>
</reference>
<dbReference type="Gene3D" id="1.10.150.20">
    <property type="entry name" value="5' to 3' exonuclease, C-terminal subdomain"/>
    <property type="match status" value="1"/>
</dbReference>
<dbReference type="KEGG" id="pcam:HNE05_08685"/>
<dbReference type="InterPro" id="IPR047296">
    <property type="entry name" value="GIY-YIG_UvrC_Cho"/>
</dbReference>
<dbReference type="PROSITE" id="PS50151">
    <property type="entry name" value="UVR"/>
    <property type="match status" value="1"/>
</dbReference>
<evidence type="ECO:0000313" key="18">
    <source>
        <dbReference type="Proteomes" id="UP000501379"/>
    </source>
</evidence>
<evidence type="ECO:0000256" key="7">
    <source>
        <dbReference type="ARBA" id="ARBA00023236"/>
    </source>
</evidence>
<dbReference type="SMART" id="SM00465">
    <property type="entry name" value="GIYc"/>
    <property type="match status" value="1"/>
</dbReference>
<sequence length="607" mass="66931">MSAPFDSSAFLATCSGRPGVYRMFDGEAKLLYVGKASNLKKRLASYFRKTGLAPKTAALVGRIAQVETTITANETEALLLEQTLIKQWRPPYNILLRDDKSYPYVLLSDGEFPRLGIHRGAKKEKGRYFGPYPSAGAIRESLNLLQKTFLVRQCEDSYFKNRTRPCLQYQIKRCKGPCVGLVEPEEYAEDVRRSVMFLDGRSSALTDELSAAMEKAAMNLEFERAAELRDQIGLLRRVQDQQSMEGGTGDVDVVAAMVNPGGACVHLISVRGGRVLGSKNFFPQVGIEEEGGAVLAAFLAQYYLSNHERDLPSELIVNVVHEDLPTLAAALAELRGRELAISHRVRGTRARWQQLAVTNAEQALGARLANRQHVAARFEALAEALELDEPLQRLECYDISHSSGEATVASCVVFGPEGPLKSDYRRFNIEGVTAGDDYAAMHQALTRRFSRLKDGEGKLPDILLVDGGKGQMAMARDVLQELAVPDLILLGVAKGVTRKPGLETLYLNDAEHEFTLPADSPALHLIQQIRDEAHRFAITGHRARRGKARRTSSLEDVAGVGPKRRRELLKHFGGLQELTRASIEEIAKAPGISKKLAESIYAALHSE</sequence>
<evidence type="ECO:0000259" key="15">
    <source>
        <dbReference type="PROSITE" id="PS50164"/>
    </source>
</evidence>